<reference evidence="11" key="1">
    <citation type="journal article" date="2019" name="Int. J. Syst. Evol. Microbiol.">
        <title>The Global Catalogue of Microorganisms (GCM) 10K type strain sequencing project: providing services to taxonomists for standard genome sequencing and annotation.</title>
        <authorList>
            <consortium name="The Broad Institute Genomics Platform"/>
            <consortium name="The Broad Institute Genome Sequencing Center for Infectious Disease"/>
            <person name="Wu L."/>
            <person name="Ma J."/>
        </authorList>
    </citation>
    <scope>NUCLEOTIDE SEQUENCE [LARGE SCALE GENOMIC DNA]</scope>
    <source>
        <strain evidence="11">CCUG 46385</strain>
    </source>
</reference>
<keyword evidence="8 9" id="KW-0961">Cell wall biogenesis/degradation</keyword>
<comment type="similarity">
    <text evidence="8 9">Belongs to the MurJ/MviN family.</text>
</comment>
<feature type="transmembrane region" description="Helical" evidence="8">
    <location>
        <begin position="443"/>
        <end position="463"/>
    </location>
</feature>
<feature type="transmembrane region" description="Helical" evidence="8">
    <location>
        <begin position="157"/>
        <end position="175"/>
    </location>
</feature>
<dbReference type="EMBL" id="JBHSHL010000002">
    <property type="protein sequence ID" value="MFC4803532.1"/>
    <property type="molecule type" value="Genomic_DNA"/>
</dbReference>
<dbReference type="Proteomes" id="UP001595916">
    <property type="component" value="Unassembled WGS sequence"/>
</dbReference>
<evidence type="ECO:0000313" key="10">
    <source>
        <dbReference type="EMBL" id="MFC4803532.1"/>
    </source>
</evidence>
<dbReference type="NCBIfam" id="TIGR01695">
    <property type="entry name" value="murJ_mviN"/>
    <property type="match status" value="1"/>
</dbReference>
<evidence type="ECO:0000256" key="7">
    <source>
        <dbReference type="ARBA" id="ARBA00023136"/>
    </source>
</evidence>
<dbReference type="HAMAP" id="MF_02078">
    <property type="entry name" value="MurJ_MviN"/>
    <property type="match status" value="1"/>
</dbReference>
<keyword evidence="11" id="KW-1185">Reference proteome</keyword>
<feature type="transmembrane region" description="Helical" evidence="8">
    <location>
        <begin position="306"/>
        <end position="329"/>
    </location>
</feature>
<evidence type="ECO:0000256" key="3">
    <source>
        <dbReference type="ARBA" id="ARBA00022692"/>
    </source>
</evidence>
<dbReference type="PIRSF" id="PIRSF002869">
    <property type="entry name" value="MviN"/>
    <property type="match status" value="1"/>
</dbReference>
<accession>A0ABV9QGW0</accession>
<name>A0ABV9QGW0_9FIRM</name>
<keyword evidence="7 8" id="KW-0472">Membrane</keyword>
<evidence type="ECO:0000313" key="11">
    <source>
        <dbReference type="Proteomes" id="UP001595916"/>
    </source>
</evidence>
<dbReference type="RefSeq" id="WP_379786966.1">
    <property type="nucleotide sequence ID" value="NZ_JBHSHL010000002.1"/>
</dbReference>
<comment type="caution">
    <text evidence="10">The sequence shown here is derived from an EMBL/GenBank/DDBJ whole genome shotgun (WGS) entry which is preliminary data.</text>
</comment>
<comment type="function">
    <text evidence="8 9">Involved in peptidoglycan biosynthesis. Transports lipid-linked peptidoglycan precursors from the inner to the outer leaflet of the cytoplasmic membrane.</text>
</comment>
<evidence type="ECO:0000256" key="4">
    <source>
        <dbReference type="ARBA" id="ARBA00022960"/>
    </source>
</evidence>
<evidence type="ECO:0000256" key="6">
    <source>
        <dbReference type="ARBA" id="ARBA00022989"/>
    </source>
</evidence>
<keyword evidence="8 9" id="KW-0813">Transport</keyword>
<gene>
    <name evidence="8 10" type="primary">murJ</name>
    <name evidence="10" type="ORF">ACFO4R_00405</name>
</gene>
<keyword evidence="5 8" id="KW-0573">Peptidoglycan synthesis</keyword>
<evidence type="ECO:0000256" key="2">
    <source>
        <dbReference type="ARBA" id="ARBA00022475"/>
    </source>
</evidence>
<feature type="transmembrane region" description="Helical" evidence="8">
    <location>
        <begin position="341"/>
        <end position="359"/>
    </location>
</feature>
<dbReference type="InterPro" id="IPR051050">
    <property type="entry name" value="Lipid_II_flippase_MurJ/MviN"/>
</dbReference>
<dbReference type="Pfam" id="PF03023">
    <property type="entry name" value="MurJ"/>
    <property type="match status" value="1"/>
</dbReference>
<feature type="transmembrane region" description="Helical" evidence="8">
    <location>
        <begin position="221"/>
        <end position="238"/>
    </location>
</feature>
<keyword evidence="2 8" id="KW-1003">Cell membrane</keyword>
<sequence>MINLSTWAFLMSFFTLLSKILGFAREALLTKKFGATALTDAFVISWNIPLVIFGGIATALLTCYVPMYNSVKLQGKKEVDKFNSNLITMVVLISLIIIALFLMFDETIIRTFFIRSYKTETIAYAVKFSNIMIWSMLFLGISFILQGYVQVHEKFTVVGLMGIPLNLIMIAAILIGTTQNYLWLGIGVTAGYAFYLPYFGIPAYRAGFRYRPRLDFRDENVRRIILLVIPVFLGRMVFDINLTVDRYLASGLAAGIVTCMYAANKLNLLVNSVVVTSVGTTIFPRISRLTKEGDMLTVKKTLATSLGSMSVFLVPISFAMIAMSELIVATAFMRGEFTAEMVGWTAGAVRFYSISIVSLGWRQIMEKVFYAMEDTKTPMINSVISIVINIILNLLLVEPMGHRGLALATATSSIITALLFFVNLQRKIGRFGGRQLLQSLIRIALSAFVMALVGKMVSTLLSVFVGSNLIKLGITTLICMAVYYAMLRALRVRELRMALDMLRRRRARA</sequence>
<dbReference type="InterPro" id="IPR004268">
    <property type="entry name" value="MurJ"/>
</dbReference>
<dbReference type="PRINTS" id="PR01806">
    <property type="entry name" value="VIRFACTRMVIN"/>
</dbReference>
<dbReference type="CDD" id="cd13123">
    <property type="entry name" value="MATE_MurJ_like"/>
    <property type="match status" value="1"/>
</dbReference>
<feature type="transmembrane region" description="Helical" evidence="8">
    <location>
        <begin position="86"/>
        <end position="104"/>
    </location>
</feature>
<evidence type="ECO:0000256" key="9">
    <source>
        <dbReference type="PIRNR" id="PIRNR002869"/>
    </source>
</evidence>
<organism evidence="10 11">
    <name type="scientific">Filifactor villosus</name>
    <dbReference type="NCBI Taxonomy" id="29374"/>
    <lineage>
        <taxon>Bacteria</taxon>
        <taxon>Bacillati</taxon>
        <taxon>Bacillota</taxon>
        <taxon>Clostridia</taxon>
        <taxon>Peptostreptococcales</taxon>
        <taxon>Filifactoraceae</taxon>
        <taxon>Filifactor</taxon>
    </lineage>
</organism>
<protein>
    <recommendedName>
        <fullName evidence="8">Probable lipid II flippase MurJ</fullName>
    </recommendedName>
</protein>
<feature type="transmembrane region" description="Helical" evidence="8">
    <location>
        <begin position="124"/>
        <end position="145"/>
    </location>
</feature>
<dbReference type="PANTHER" id="PTHR47019:SF1">
    <property type="entry name" value="LIPID II FLIPPASE MURJ"/>
    <property type="match status" value="1"/>
</dbReference>
<comment type="pathway">
    <text evidence="8">Cell wall biogenesis; peptidoglycan biosynthesis.</text>
</comment>
<keyword evidence="4 8" id="KW-0133">Cell shape</keyword>
<feature type="transmembrane region" description="Helical" evidence="8">
    <location>
        <begin position="46"/>
        <end position="65"/>
    </location>
</feature>
<keyword evidence="3 8" id="KW-0812">Transmembrane</keyword>
<feature type="transmembrane region" description="Helical" evidence="8">
    <location>
        <begin position="469"/>
        <end position="487"/>
    </location>
</feature>
<feature type="transmembrane region" description="Helical" evidence="8">
    <location>
        <begin position="181"/>
        <end position="201"/>
    </location>
</feature>
<feature type="transmembrane region" description="Helical" evidence="8">
    <location>
        <begin position="403"/>
        <end position="422"/>
    </location>
</feature>
<evidence type="ECO:0000256" key="8">
    <source>
        <dbReference type="HAMAP-Rule" id="MF_02078"/>
    </source>
</evidence>
<comment type="subcellular location">
    <subcellularLocation>
        <location evidence="1 8">Cell membrane</location>
        <topology evidence="1 8">Multi-pass membrane protein</topology>
    </subcellularLocation>
</comment>
<proteinExistence type="inferred from homology"/>
<dbReference type="PANTHER" id="PTHR47019">
    <property type="entry name" value="LIPID II FLIPPASE MURJ"/>
    <property type="match status" value="1"/>
</dbReference>
<feature type="transmembrane region" description="Helical" evidence="8">
    <location>
        <begin position="379"/>
        <end position="397"/>
    </location>
</feature>
<evidence type="ECO:0000256" key="1">
    <source>
        <dbReference type="ARBA" id="ARBA00004651"/>
    </source>
</evidence>
<evidence type="ECO:0000256" key="5">
    <source>
        <dbReference type="ARBA" id="ARBA00022984"/>
    </source>
</evidence>
<keyword evidence="6 8" id="KW-1133">Transmembrane helix</keyword>